<evidence type="ECO:0000313" key="1">
    <source>
        <dbReference type="EMBL" id="TQV73887.1"/>
    </source>
</evidence>
<dbReference type="OrthoDB" id="6399835at2"/>
<evidence type="ECO:0000313" key="2">
    <source>
        <dbReference type="Proteomes" id="UP000317839"/>
    </source>
</evidence>
<name>A0A545T9K2_9GAMM</name>
<evidence type="ECO:0008006" key="3">
    <source>
        <dbReference type="Google" id="ProtNLM"/>
    </source>
</evidence>
<dbReference type="EMBL" id="VIKR01000003">
    <property type="protein sequence ID" value="TQV73887.1"/>
    <property type="molecule type" value="Genomic_DNA"/>
</dbReference>
<reference evidence="1 2" key="1">
    <citation type="submission" date="2019-06" db="EMBL/GenBank/DDBJ databases">
        <title>Draft genome of Aliikangiella marina GYP-15.</title>
        <authorList>
            <person name="Wang G."/>
        </authorList>
    </citation>
    <scope>NUCLEOTIDE SEQUENCE [LARGE SCALE GENOMIC DNA]</scope>
    <source>
        <strain evidence="1 2">GYP-15</strain>
    </source>
</reference>
<keyword evidence="2" id="KW-1185">Reference proteome</keyword>
<dbReference type="AlphaFoldDB" id="A0A545T9K2"/>
<dbReference type="Proteomes" id="UP000317839">
    <property type="component" value="Unassembled WGS sequence"/>
</dbReference>
<protein>
    <recommendedName>
        <fullName evidence="3">Lipoprotein</fullName>
    </recommendedName>
</protein>
<dbReference type="PROSITE" id="PS51257">
    <property type="entry name" value="PROKAR_LIPOPROTEIN"/>
    <property type="match status" value="1"/>
</dbReference>
<comment type="caution">
    <text evidence="1">The sequence shown here is derived from an EMBL/GenBank/DDBJ whole genome shotgun (WGS) entry which is preliminary data.</text>
</comment>
<proteinExistence type="predicted"/>
<organism evidence="1 2">
    <name type="scientific">Aliikangiella marina</name>
    <dbReference type="NCBI Taxonomy" id="1712262"/>
    <lineage>
        <taxon>Bacteria</taxon>
        <taxon>Pseudomonadati</taxon>
        <taxon>Pseudomonadota</taxon>
        <taxon>Gammaproteobacteria</taxon>
        <taxon>Oceanospirillales</taxon>
        <taxon>Pleioneaceae</taxon>
        <taxon>Aliikangiella</taxon>
    </lineage>
</organism>
<sequence>MKKVVFILGFVLSGCSFNKYVIQDNANIPPLSTNQGYMGVTVNTIEKVSSIRFVNQQTGENFFIGPIDKGIKQYTMAVEAGDYCITQMQAYQYNFNFKNNGFCVYVEEGELNYIGELFVRWPQSHLQQRFERYTALLKQDLPALCREQIGEGC</sequence>
<gene>
    <name evidence="1" type="ORF">FLL45_13565</name>
</gene>
<accession>A0A545T9K2</accession>
<dbReference type="RefSeq" id="WP_142942594.1">
    <property type="nucleotide sequence ID" value="NZ_VIKR01000003.1"/>
</dbReference>